<gene>
    <name evidence="9" type="ORF">EFY79_16980</name>
</gene>
<reference evidence="9 10" key="1">
    <citation type="submission" date="2018-11" db="EMBL/GenBank/DDBJ databases">
        <title>Draft genome sequence of Ferruginibacter sp. BO-59.</title>
        <authorList>
            <person name="Im W.T."/>
        </authorList>
    </citation>
    <scope>NUCLEOTIDE SEQUENCE [LARGE SCALE GENOMIC DNA]</scope>
    <source>
        <strain evidence="9 10">BO-59</strain>
    </source>
</reference>
<dbReference type="Proteomes" id="UP000267223">
    <property type="component" value="Unassembled WGS sequence"/>
</dbReference>
<dbReference type="Gene3D" id="3.40.190.10">
    <property type="entry name" value="Periplasmic binding protein-like II"/>
    <property type="match status" value="2"/>
</dbReference>
<evidence type="ECO:0000256" key="8">
    <source>
        <dbReference type="ARBA" id="ARBA00023136"/>
    </source>
</evidence>
<keyword evidence="4" id="KW-0813">Transport</keyword>
<dbReference type="InterPro" id="IPR044527">
    <property type="entry name" value="NrtA/CpmA_ABC-bd_dom"/>
</dbReference>
<dbReference type="PANTHER" id="PTHR30024:SF47">
    <property type="entry name" value="TAURINE-BINDING PERIPLASMIC PROTEIN"/>
    <property type="match status" value="1"/>
</dbReference>
<dbReference type="CDD" id="cd13553">
    <property type="entry name" value="PBP2_NrtA_CpmA_like"/>
    <property type="match status" value="1"/>
</dbReference>
<dbReference type="SUPFAM" id="SSF53850">
    <property type="entry name" value="Periplasmic binding protein-like II"/>
    <property type="match status" value="1"/>
</dbReference>
<evidence type="ECO:0000256" key="3">
    <source>
        <dbReference type="ARBA" id="ARBA00010742"/>
    </source>
</evidence>
<evidence type="ECO:0000313" key="10">
    <source>
        <dbReference type="Proteomes" id="UP000267223"/>
    </source>
</evidence>
<evidence type="ECO:0000256" key="6">
    <source>
        <dbReference type="ARBA" id="ARBA00022519"/>
    </source>
</evidence>
<accession>A0A3M9N855</accession>
<evidence type="ECO:0000256" key="2">
    <source>
        <dbReference type="ARBA" id="ARBA00004418"/>
    </source>
</evidence>
<organism evidence="9 10">
    <name type="scientific">Hanamia caeni</name>
    <dbReference type="NCBI Taxonomy" id="2294116"/>
    <lineage>
        <taxon>Bacteria</taxon>
        <taxon>Pseudomonadati</taxon>
        <taxon>Bacteroidota</taxon>
        <taxon>Chitinophagia</taxon>
        <taxon>Chitinophagales</taxon>
        <taxon>Chitinophagaceae</taxon>
        <taxon>Hanamia</taxon>
    </lineage>
</organism>
<evidence type="ECO:0000256" key="1">
    <source>
        <dbReference type="ARBA" id="ARBA00004308"/>
    </source>
</evidence>
<dbReference type="Pfam" id="PF13379">
    <property type="entry name" value="NMT1_2"/>
    <property type="match status" value="1"/>
</dbReference>
<keyword evidence="7" id="KW-0732">Signal</keyword>
<sequence length="359" mass="39963">MSMKFTFGKLILGIVVVLTALGLLRYKPWEKNGANSARDVIHEGVNKKATRELTVGYLPVTCHLTCPVTDFASKTTETSTNFNSRVFSDFPTVVSALEAKQVQATFMIVPLAMKLREQGVPVKICYLGHRDGSEVVVGKNSKIRSLRDLKGKKMAIPSLYSNQNFVIHKMMDDYGMQPNDIEFIILPPPDMPTSLAAGAIDAYFVGEPFCAKAELDGIGRVLYYARDIWPNFISCALVVHEDLIRQNPGVVQDLVRGIAASGAWAETHRKEAAKLVSPYFRQDEKVLNYVLTSDPKRVSYVQLTPTDEDLQQIEDQGIKLKLLSKRIPMHELIDREFVPKKIVPAPIDDASILKASAAR</sequence>
<dbReference type="EMBL" id="RJJR01000015">
    <property type="protein sequence ID" value="RNI34004.1"/>
    <property type="molecule type" value="Genomic_DNA"/>
</dbReference>
<dbReference type="GO" id="GO:0042597">
    <property type="term" value="C:periplasmic space"/>
    <property type="evidence" value="ECO:0007669"/>
    <property type="project" value="UniProtKB-SubCell"/>
</dbReference>
<comment type="subcellular location">
    <subcellularLocation>
        <location evidence="1">Endomembrane system</location>
    </subcellularLocation>
    <subcellularLocation>
        <location evidence="2">Periplasm</location>
    </subcellularLocation>
</comment>
<dbReference type="PANTHER" id="PTHR30024">
    <property type="entry name" value="ALIPHATIC SULFONATES-BINDING PROTEIN-RELATED"/>
    <property type="match status" value="1"/>
</dbReference>
<comment type="caution">
    <text evidence="9">The sequence shown here is derived from an EMBL/GenBank/DDBJ whole genome shotgun (WGS) entry which is preliminary data.</text>
</comment>
<dbReference type="AlphaFoldDB" id="A0A3M9N855"/>
<protein>
    <submittedName>
        <fullName evidence="9">ABC transporter substrate-binding protein</fullName>
    </submittedName>
</protein>
<dbReference type="GO" id="GO:0012505">
    <property type="term" value="C:endomembrane system"/>
    <property type="evidence" value="ECO:0007669"/>
    <property type="project" value="UniProtKB-SubCell"/>
</dbReference>
<evidence type="ECO:0000256" key="4">
    <source>
        <dbReference type="ARBA" id="ARBA00022448"/>
    </source>
</evidence>
<evidence type="ECO:0000256" key="7">
    <source>
        <dbReference type="ARBA" id="ARBA00022729"/>
    </source>
</evidence>
<name>A0A3M9N855_9BACT</name>
<evidence type="ECO:0000313" key="9">
    <source>
        <dbReference type="EMBL" id="RNI34004.1"/>
    </source>
</evidence>
<keyword evidence="10" id="KW-1185">Reference proteome</keyword>
<comment type="similarity">
    <text evidence="3">Belongs to the bacterial solute-binding protein SsuA/TauA family.</text>
</comment>
<keyword evidence="6" id="KW-0997">Cell inner membrane</keyword>
<proteinExistence type="inferred from homology"/>
<keyword evidence="8" id="KW-0472">Membrane</keyword>
<evidence type="ECO:0000256" key="5">
    <source>
        <dbReference type="ARBA" id="ARBA00022475"/>
    </source>
</evidence>
<keyword evidence="5" id="KW-1003">Cell membrane</keyword>